<gene>
    <name evidence="1" type="ORF">DYI23_02970</name>
</gene>
<protein>
    <recommendedName>
        <fullName evidence="3">Iodothyronine deiodinase</fullName>
    </recommendedName>
</protein>
<reference evidence="1" key="2">
    <citation type="journal article" date="2021" name="Microorganisms">
        <title>Bacterial Dimethylsulfoniopropionate Biosynthesis in the East China Sea.</title>
        <authorList>
            <person name="Liu J."/>
            <person name="Zhang Y."/>
            <person name="Liu J."/>
            <person name="Zhong H."/>
            <person name="Williams B.T."/>
            <person name="Zheng Y."/>
            <person name="Curson A.R.J."/>
            <person name="Sun C."/>
            <person name="Sun H."/>
            <person name="Song D."/>
            <person name="Wagner Mackenzie B."/>
            <person name="Bermejo Martinez A."/>
            <person name="Todd J.D."/>
            <person name="Zhang X.H."/>
        </authorList>
    </citation>
    <scope>NUCLEOTIDE SEQUENCE</scope>
    <source>
        <strain evidence="1">AESS21</strain>
    </source>
</reference>
<dbReference type="EMBL" id="QTKU01000001">
    <property type="protein sequence ID" value="MBS8259172.1"/>
    <property type="molecule type" value="Genomic_DNA"/>
</dbReference>
<dbReference type="PANTHER" id="PTHR11781">
    <property type="entry name" value="IODOTHYRONINE DEIODINASE"/>
    <property type="match status" value="1"/>
</dbReference>
<comment type="caution">
    <text evidence="1">The sequence shown here is derived from an EMBL/GenBank/DDBJ whole genome shotgun (WGS) entry which is preliminary data.</text>
</comment>
<dbReference type="Proteomes" id="UP000705379">
    <property type="component" value="Unassembled WGS sequence"/>
</dbReference>
<name>A0A944CB10_9HYPH</name>
<dbReference type="RefSeq" id="WP_213214834.1">
    <property type="nucleotide sequence ID" value="NZ_QTKU01000001.1"/>
</dbReference>
<dbReference type="Gene3D" id="3.40.30.10">
    <property type="entry name" value="Glutaredoxin"/>
    <property type="match status" value="1"/>
</dbReference>
<accession>A0A944CB10</accession>
<dbReference type="AlphaFoldDB" id="A0A944CB10"/>
<evidence type="ECO:0008006" key="3">
    <source>
        <dbReference type="Google" id="ProtNLM"/>
    </source>
</evidence>
<dbReference type="Pfam" id="PF00837">
    <property type="entry name" value="T4_deiodinase"/>
    <property type="match status" value="1"/>
</dbReference>
<dbReference type="GO" id="GO:0042403">
    <property type="term" value="P:thyroid hormone metabolic process"/>
    <property type="evidence" value="ECO:0007669"/>
    <property type="project" value="TreeGrafter"/>
</dbReference>
<dbReference type="GO" id="GO:0004800">
    <property type="term" value="F:thyroxine 5'-deiodinase activity"/>
    <property type="evidence" value="ECO:0007669"/>
    <property type="project" value="InterPro"/>
</dbReference>
<evidence type="ECO:0000313" key="2">
    <source>
        <dbReference type="Proteomes" id="UP000705379"/>
    </source>
</evidence>
<dbReference type="SUPFAM" id="SSF52833">
    <property type="entry name" value="Thioredoxin-like"/>
    <property type="match status" value="1"/>
</dbReference>
<organism evidence="1 2">
    <name type="scientific">Roseibium polysiphoniae</name>
    <dbReference type="NCBI Taxonomy" id="2571221"/>
    <lineage>
        <taxon>Bacteria</taxon>
        <taxon>Pseudomonadati</taxon>
        <taxon>Pseudomonadota</taxon>
        <taxon>Alphaproteobacteria</taxon>
        <taxon>Hyphomicrobiales</taxon>
        <taxon>Stappiaceae</taxon>
        <taxon>Roseibium</taxon>
    </lineage>
</organism>
<dbReference type="PANTHER" id="PTHR11781:SF22">
    <property type="entry name" value="TYPE I IODOTHYRONINE DEIODINASE"/>
    <property type="match status" value="1"/>
</dbReference>
<proteinExistence type="predicted"/>
<evidence type="ECO:0000313" key="1">
    <source>
        <dbReference type="EMBL" id="MBS8259172.1"/>
    </source>
</evidence>
<dbReference type="InterPro" id="IPR000643">
    <property type="entry name" value="Iodothyronine_deiodinase"/>
</dbReference>
<reference evidence="1" key="1">
    <citation type="submission" date="2018-08" db="EMBL/GenBank/DDBJ databases">
        <authorList>
            <person name="Jin W."/>
            <person name="Wang H."/>
            <person name="Yang Y."/>
            <person name="Li M."/>
            <person name="Liu J."/>
        </authorList>
    </citation>
    <scope>NUCLEOTIDE SEQUENCE</scope>
    <source>
        <strain evidence="1">AESS21</strain>
    </source>
</reference>
<dbReference type="InterPro" id="IPR036249">
    <property type="entry name" value="Thioredoxin-like_sf"/>
</dbReference>
<sequence>MMSSYNYDEFSTSDYDFDRIDGVDLGGKAKDFMLETTDGEIRRLLDFSGEFLVLEMGSRTCPLFQSRRNIMQPLEREFSNLSFAVLYVREAHPGSNIPGHKSFEDKATCARQLKEADGETRTVFIDTFEGLAHQAYGSMPNAVFIINKNGCVVFRSDWNNPSSTRKALRELVEGRPITARSFFLPAVPTVAIRTMKNAGKGSAADFFKGLPFLVWTNIFKRNWRLLFKKPAQYSGETLC</sequence>